<feature type="region of interest" description="Disordered" evidence="1">
    <location>
        <begin position="127"/>
        <end position="156"/>
    </location>
</feature>
<evidence type="ECO:0000256" key="1">
    <source>
        <dbReference type="SAM" id="MobiDB-lite"/>
    </source>
</evidence>
<protein>
    <submittedName>
        <fullName evidence="2">Uncharacterized protein</fullName>
    </submittedName>
</protein>
<accession>M4DMA4</accession>
<reference evidence="2 3" key="2">
    <citation type="journal article" date="2018" name="Hortic Res">
        <title>Improved Brassica rapa reference genome by single-molecule sequencing and chromosome conformation capture technologies.</title>
        <authorList>
            <person name="Zhang L."/>
            <person name="Cai X."/>
            <person name="Wu J."/>
            <person name="Liu M."/>
            <person name="Grob S."/>
            <person name="Cheng F."/>
            <person name="Liang J."/>
            <person name="Cai C."/>
            <person name="Liu Z."/>
            <person name="Liu B."/>
            <person name="Wang F."/>
            <person name="Li S."/>
            <person name="Liu F."/>
            <person name="Li X."/>
            <person name="Cheng L."/>
            <person name="Yang W."/>
            <person name="Li M.H."/>
            <person name="Grossniklaus U."/>
            <person name="Zheng H."/>
            <person name="Wang X."/>
        </authorList>
    </citation>
    <scope>NUCLEOTIDE SEQUENCE [LARGE SCALE GENOMIC DNA]</scope>
    <source>
        <strain evidence="2 3">cv. Chiifu-401-42</strain>
    </source>
</reference>
<evidence type="ECO:0000313" key="3">
    <source>
        <dbReference type="Proteomes" id="UP000011750"/>
    </source>
</evidence>
<feature type="compositionally biased region" description="Basic and acidic residues" evidence="1">
    <location>
        <begin position="143"/>
        <end position="154"/>
    </location>
</feature>
<name>M4DMA4_BRACM</name>
<organism evidence="2 3">
    <name type="scientific">Brassica campestris</name>
    <name type="common">Field mustard</name>
    <dbReference type="NCBI Taxonomy" id="3711"/>
    <lineage>
        <taxon>Eukaryota</taxon>
        <taxon>Viridiplantae</taxon>
        <taxon>Streptophyta</taxon>
        <taxon>Embryophyta</taxon>
        <taxon>Tracheophyta</taxon>
        <taxon>Spermatophyta</taxon>
        <taxon>Magnoliopsida</taxon>
        <taxon>eudicotyledons</taxon>
        <taxon>Gunneridae</taxon>
        <taxon>Pentapetalae</taxon>
        <taxon>rosids</taxon>
        <taxon>malvids</taxon>
        <taxon>Brassicales</taxon>
        <taxon>Brassicaceae</taxon>
        <taxon>Brassiceae</taxon>
        <taxon>Brassica</taxon>
    </lineage>
</organism>
<sequence length="389" mass="42747">MVVAFSLVLGVLAFLFCLVWALGSDVVALGLLSPFLIKMWGLAVAVVVSPSSRVFGDGLAVELFGTISGNVNGEEGNAPETHGTRNGTHGDVGKIDMCVLNPAPWNPGRKWGRGGCFNWYQSQAPSTEQGRNASVDSSNISKVKTEGDMEAGKKERARHGVALRFGKMTLDRNDAAQDGLLAPKEVRIDREGLGPFRMEDSVPTRKRARPRKIPSIEADRLRSVTGVCRCEKLMQANQGTHSVWEYIEEFLETTKRCKPNSADDWCRGIKIAGQAVEAERALTIRVVAISSSKEEVEVEEDLRKRLIMDERTSGECTEPCKCGILGQRVHKPRLVQEYTKEFLDMAKKCKSKPAEGGEDDREGDGSKNVVVKHVIYVTSAEPKEDPSED</sequence>
<dbReference type="Gramene" id="Bra017636.1">
    <property type="protein sequence ID" value="Bra017636.1-P"/>
    <property type="gene ID" value="Bra017636"/>
</dbReference>
<dbReference type="InParanoid" id="M4DMA4"/>
<keyword evidence="3" id="KW-1185">Reference proteome</keyword>
<proteinExistence type="predicted"/>
<dbReference type="EnsemblPlants" id="Bra017636.1">
    <property type="protein sequence ID" value="Bra017636.1-P"/>
    <property type="gene ID" value="Bra017636"/>
</dbReference>
<reference evidence="2 3" key="1">
    <citation type="journal article" date="2011" name="Nat. Genet.">
        <title>The genome of the mesopolyploid crop species Brassica rapa.</title>
        <authorList>
            <consortium name="Brassica rapa Genome Sequencing Project Consortium"/>
            <person name="Wang X."/>
            <person name="Wang H."/>
            <person name="Wang J."/>
            <person name="Sun R."/>
            <person name="Wu J."/>
            <person name="Liu S."/>
            <person name="Bai Y."/>
            <person name="Mun J.H."/>
            <person name="Bancroft I."/>
            <person name="Cheng F."/>
            <person name="Huang S."/>
            <person name="Li X."/>
            <person name="Hua W."/>
            <person name="Wang J."/>
            <person name="Wang X."/>
            <person name="Freeling M."/>
            <person name="Pires J.C."/>
            <person name="Paterson A.H."/>
            <person name="Chalhoub B."/>
            <person name="Wang B."/>
            <person name="Hayward A."/>
            <person name="Sharpe A.G."/>
            <person name="Park B.S."/>
            <person name="Weisshaar B."/>
            <person name="Liu B."/>
            <person name="Li B."/>
            <person name="Liu B."/>
            <person name="Tong C."/>
            <person name="Song C."/>
            <person name="Duran C."/>
            <person name="Peng C."/>
            <person name="Geng C."/>
            <person name="Koh C."/>
            <person name="Lin C."/>
            <person name="Edwards D."/>
            <person name="Mu D."/>
            <person name="Shen D."/>
            <person name="Soumpourou E."/>
            <person name="Li F."/>
            <person name="Fraser F."/>
            <person name="Conant G."/>
            <person name="Lassalle G."/>
            <person name="King G.J."/>
            <person name="Bonnema G."/>
            <person name="Tang H."/>
            <person name="Wang H."/>
            <person name="Belcram H."/>
            <person name="Zhou H."/>
            <person name="Hirakawa H."/>
            <person name="Abe H."/>
            <person name="Guo H."/>
            <person name="Wang H."/>
            <person name="Jin H."/>
            <person name="Parkin I.A."/>
            <person name="Batley J."/>
            <person name="Kim J.S."/>
            <person name="Just J."/>
            <person name="Li J."/>
            <person name="Xu J."/>
            <person name="Deng J."/>
            <person name="Kim J.A."/>
            <person name="Li J."/>
            <person name="Yu J."/>
            <person name="Meng J."/>
            <person name="Wang J."/>
            <person name="Min J."/>
            <person name="Poulain J."/>
            <person name="Wang J."/>
            <person name="Hatakeyama K."/>
            <person name="Wu K."/>
            <person name="Wang L."/>
            <person name="Fang L."/>
            <person name="Trick M."/>
            <person name="Links M.G."/>
            <person name="Zhao M."/>
            <person name="Jin M."/>
            <person name="Ramchiary N."/>
            <person name="Drou N."/>
            <person name="Berkman P.J."/>
            <person name="Cai Q."/>
            <person name="Huang Q."/>
            <person name="Li R."/>
            <person name="Tabata S."/>
            <person name="Cheng S."/>
            <person name="Zhang S."/>
            <person name="Zhang S."/>
            <person name="Huang S."/>
            <person name="Sato S."/>
            <person name="Sun S."/>
            <person name="Kwon S.J."/>
            <person name="Choi S.R."/>
            <person name="Lee T.H."/>
            <person name="Fan W."/>
            <person name="Zhao X."/>
            <person name="Tan X."/>
            <person name="Xu X."/>
            <person name="Wang Y."/>
            <person name="Qiu Y."/>
            <person name="Yin Y."/>
            <person name="Li Y."/>
            <person name="Du Y."/>
            <person name="Liao Y."/>
            <person name="Lim Y."/>
            <person name="Narusaka Y."/>
            <person name="Wang Y."/>
            <person name="Wang Z."/>
            <person name="Li Z."/>
            <person name="Wang Z."/>
            <person name="Xiong Z."/>
            <person name="Zhang Z."/>
        </authorList>
    </citation>
    <scope>NUCLEOTIDE SEQUENCE [LARGE SCALE GENOMIC DNA]</scope>
    <source>
        <strain evidence="2 3">cv. Chiifu-401-42</strain>
    </source>
</reference>
<reference evidence="2" key="3">
    <citation type="submission" date="2023-03" db="UniProtKB">
        <authorList>
            <consortium name="EnsemblPlants"/>
        </authorList>
    </citation>
    <scope>IDENTIFICATION</scope>
    <source>
        <strain evidence="2">cv. Chiifu-401-42</strain>
    </source>
</reference>
<dbReference type="Proteomes" id="UP000011750">
    <property type="component" value="Chromosome A03"/>
</dbReference>
<dbReference type="HOGENOM" id="CLU_710508_0_0_1"/>
<dbReference type="AlphaFoldDB" id="M4DMA4"/>
<feature type="compositionally biased region" description="Polar residues" evidence="1">
    <location>
        <begin position="127"/>
        <end position="142"/>
    </location>
</feature>
<evidence type="ECO:0000313" key="2">
    <source>
        <dbReference type="EnsemblPlants" id="Bra017636.1-P"/>
    </source>
</evidence>
<feature type="region of interest" description="Disordered" evidence="1">
    <location>
        <begin position="349"/>
        <end position="370"/>
    </location>
</feature>